<feature type="compositionally biased region" description="Low complexity" evidence="1">
    <location>
        <begin position="169"/>
        <end position="184"/>
    </location>
</feature>
<keyword evidence="4" id="KW-1185">Reference proteome</keyword>
<reference evidence="3 4" key="1">
    <citation type="submission" date="2018-12" db="EMBL/GenBank/DDBJ databases">
        <title>Draft genome sequence of Xylaria grammica IHI A82.</title>
        <authorList>
            <person name="Buettner E."/>
            <person name="Kellner H."/>
        </authorList>
    </citation>
    <scope>NUCLEOTIDE SEQUENCE [LARGE SCALE GENOMIC DNA]</scope>
    <source>
        <strain evidence="3 4">IHI A82</strain>
    </source>
</reference>
<feature type="region of interest" description="Disordered" evidence="1">
    <location>
        <begin position="304"/>
        <end position="341"/>
    </location>
</feature>
<organism evidence="3 4">
    <name type="scientific">Xylaria grammica</name>
    <dbReference type="NCBI Taxonomy" id="363999"/>
    <lineage>
        <taxon>Eukaryota</taxon>
        <taxon>Fungi</taxon>
        <taxon>Dikarya</taxon>
        <taxon>Ascomycota</taxon>
        <taxon>Pezizomycotina</taxon>
        <taxon>Sordariomycetes</taxon>
        <taxon>Xylariomycetidae</taxon>
        <taxon>Xylariales</taxon>
        <taxon>Xylariaceae</taxon>
        <taxon>Xylaria</taxon>
    </lineage>
</organism>
<evidence type="ECO:0000256" key="1">
    <source>
        <dbReference type="SAM" id="MobiDB-lite"/>
    </source>
</evidence>
<dbReference type="AlphaFoldDB" id="A0A439DDQ2"/>
<feature type="region of interest" description="Disordered" evidence="1">
    <location>
        <begin position="362"/>
        <end position="393"/>
    </location>
</feature>
<sequence length="660" mass="71390">MHGDAEEQKCGRGSGDNNININFNINIYINIIINDFGNIDFHINTDLDDVFNILNTHINSRINFYKPPRHSHHRCSGTHGGHVHQRHSRDFDYTTQTSSPLIPPSNPPALVPAPDLTEGVSSSPITSTLDSITTPSSQTDQSLGATDQTNNDRLAPTLTSDAPSNPPASTSESVGGGTTTTTGSRQLESSNSGAGLTNGAQENASGGANSTQTTIAIAGGVIGGLALISVIAFLLWLWRKRLMKKRHSTLLTPLSTDAAYRGREKGPYIISRNSLGPTSVPEKMRALVGYNYHKLRGRVNSLVTRSPKPSVDLNRGNSQFGLPDTPATRSSSRAGEASNEVTTSKGRFVDWWERLTEDGNWNWKLRSDPRSERLNNSTYTSRPNATQPRKWGSQPDFLTLLSMDEKQQQRGSNNNNATGSGSNPRRSQSLGNDHFLGSLGLNFDTENPFADSNAMNHDSAKVMPLAVPAERINNPFSDANAIPAPARPVNRNSVGGPATYVQNIRRSRGHSVSAANTQPPGGATVGRLPSLYRESSVSVETSDTRRNKFRSDPFDLDRPELLAQSPGTSARGAIDSGRYSRQDNVRGLPSMPRPTRARAESFTSKYSSGVSSSGRVERRRPASAARRWDTPSPDSTLGRQPTSLERGKGGGSQRSVGKAM</sequence>
<dbReference type="Proteomes" id="UP000286045">
    <property type="component" value="Unassembled WGS sequence"/>
</dbReference>
<evidence type="ECO:0000313" key="3">
    <source>
        <dbReference type="EMBL" id="RWA12551.1"/>
    </source>
</evidence>
<feature type="region of interest" description="Disordered" evidence="1">
    <location>
        <begin position="405"/>
        <end position="433"/>
    </location>
</feature>
<feature type="region of interest" description="Disordered" evidence="1">
    <location>
        <begin position="508"/>
        <end position="660"/>
    </location>
</feature>
<feature type="compositionally biased region" description="Polar residues" evidence="1">
    <location>
        <begin position="327"/>
        <end position="341"/>
    </location>
</feature>
<feature type="compositionally biased region" description="Polar residues" evidence="1">
    <location>
        <begin position="185"/>
        <end position="208"/>
    </location>
</feature>
<feature type="compositionally biased region" description="Basic residues" evidence="1">
    <location>
        <begin position="70"/>
        <end position="87"/>
    </location>
</feature>
<keyword evidence="2" id="KW-0812">Transmembrane</keyword>
<evidence type="ECO:0000256" key="2">
    <source>
        <dbReference type="SAM" id="Phobius"/>
    </source>
</evidence>
<feature type="compositionally biased region" description="Low complexity" evidence="1">
    <location>
        <begin position="411"/>
        <end position="423"/>
    </location>
</feature>
<dbReference type="CDD" id="cd12087">
    <property type="entry name" value="TM_EGFR-like"/>
    <property type="match status" value="1"/>
</dbReference>
<feature type="compositionally biased region" description="Polar residues" evidence="1">
    <location>
        <begin position="374"/>
        <end position="387"/>
    </location>
</feature>
<protein>
    <recommendedName>
        <fullName evidence="5">Mid2 domain-containing protein</fullName>
    </recommendedName>
</protein>
<evidence type="ECO:0008006" key="5">
    <source>
        <dbReference type="Google" id="ProtNLM"/>
    </source>
</evidence>
<feature type="compositionally biased region" description="Polar residues" evidence="1">
    <location>
        <begin position="119"/>
        <end position="163"/>
    </location>
</feature>
<keyword evidence="2" id="KW-0472">Membrane</keyword>
<feature type="compositionally biased region" description="Basic and acidic residues" evidence="1">
    <location>
        <begin position="542"/>
        <end position="560"/>
    </location>
</feature>
<dbReference type="EMBL" id="RYZI01000048">
    <property type="protein sequence ID" value="RWA12551.1"/>
    <property type="molecule type" value="Genomic_DNA"/>
</dbReference>
<feature type="transmembrane region" description="Helical" evidence="2">
    <location>
        <begin position="215"/>
        <end position="238"/>
    </location>
</feature>
<dbReference type="STRING" id="363999.A0A439DDQ2"/>
<feature type="region of interest" description="Disordered" evidence="1">
    <location>
        <begin position="70"/>
        <end position="208"/>
    </location>
</feature>
<name>A0A439DDQ2_9PEZI</name>
<comment type="caution">
    <text evidence="3">The sequence shown here is derived from an EMBL/GenBank/DDBJ whole genome shotgun (WGS) entry which is preliminary data.</text>
</comment>
<keyword evidence="2" id="KW-1133">Transmembrane helix</keyword>
<evidence type="ECO:0000313" key="4">
    <source>
        <dbReference type="Proteomes" id="UP000286045"/>
    </source>
</evidence>
<gene>
    <name evidence="3" type="ORF">EKO27_g2563</name>
</gene>
<feature type="compositionally biased region" description="Pro residues" evidence="1">
    <location>
        <begin position="101"/>
        <end position="111"/>
    </location>
</feature>
<accession>A0A439DDQ2</accession>
<feature type="compositionally biased region" description="Polar residues" evidence="1">
    <location>
        <begin position="632"/>
        <end position="643"/>
    </location>
</feature>
<proteinExistence type="predicted"/>